<keyword evidence="4" id="KW-1185">Reference proteome</keyword>
<dbReference type="PANTHER" id="PTHR46696:SF4">
    <property type="entry name" value="BIOTIN BIOSYNTHESIS CYTOCHROME P450"/>
    <property type="match status" value="1"/>
</dbReference>
<comment type="caution">
    <text evidence="3">The sequence shown here is derived from an EMBL/GenBank/DDBJ whole genome shotgun (WGS) entry which is preliminary data.</text>
</comment>
<accession>A0ABW0X4A7</accession>
<comment type="similarity">
    <text evidence="1 2">Belongs to the cytochrome P450 family.</text>
</comment>
<name>A0ABW0X4A7_9ACTN</name>
<dbReference type="InterPro" id="IPR017972">
    <property type="entry name" value="Cyt_P450_CS"/>
</dbReference>
<sequence length="436" mass="48488">MTMNAPALDGVYGPDGPFGVGTLDLGDPATFAEHDLDAYWRALRDSAPLHWNPPTAGRRGFWVLSRHEDIIDTYRDNVNFTSERGNVLVTLLEGGDAAAGRMLAVTDGHRHHELRKILQRVLSPRVLDEVARTVRVNTRRWIREAVESGGCEFAEEIASRIPMTTISSLLGVPEEDREYLLSLTKAALSADEESDDGVDSEVDAVDSEVDSEMARNEILMYFMDVVEERREAPGEDVISMLIASSIDGVPLTDEDVVLNCYSLIIGGDETSRLTMIDCLHTLAARPGEWQRFKRGEVAVGTAVDEVLRWASPTMHFGRSVARETELHGVRLRPGEIVTLWHASGNRDERVFARPGEFDLGRTPNKHMAFGYGPHFCVGSYLAKVEIAELLTALRDFTTGFEQTGPARRIRSNFLTGFATMPVRFHPDHSGLKEVER</sequence>
<proteinExistence type="inferred from homology"/>
<evidence type="ECO:0000313" key="3">
    <source>
        <dbReference type="EMBL" id="MFC5664578.1"/>
    </source>
</evidence>
<dbReference type="PANTHER" id="PTHR46696">
    <property type="entry name" value="P450, PUTATIVE (EUROFUNG)-RELATED"/>
    <property type="match status" value="1"/>
</dbReference>
<dbReference type="Proteomes" id="UP001595975">
    <property type="component" value="Unassembled WGS sequence"/>
</dbReference>
<keyword evidence="2" id="KW-0408">Iron</keyword>
<keyword evidence="2" id="KW-0349">Heme</keyword>
<dbReference type="InterPro" id="IPR036396">
    <property type="entry name" value="Cyt_P450_sf"/>
</dbReference>
<keyword evidence="2" id="KW-0560">Oxidoreductase</keyword>
<dbReference type="Gene3D" id="1.10.630.10">
    <property type="entry name" value="Cytochrome P450"/>
    <property type="match status" value="1"/>
</dbReference>
<dbReference type="SUPFAM" id="SSF48264">
    <property type="entry name" value="Cytochrome P450"/>
    <property type="match status" value="1"/>
</dbReference>
<evidence type="ECO:0000256" key="1">
    <source>
        <dbReference type="ARBA" id="ARBA00010617"/>
    </source>
</evidence>
<evidence type="ECO:0000313" key="4">
    <source>
        <dbReference type="Proteomes" id="UP001595975"/>
    </source>
</evidence>
<keyword evidence="2" id="KW-0503">Monooxygenase</keyword>
<keyword evidence="2" id="KW-0479">Metal-binding</keyword>
<dbReference type="InterPro" id="IPR002397">
    <property type="entry name" value="Cyt_P450_B"/>
</dbReference>
<dbReference type="InterPro" id="IPR001128">
    <property type="entry name" value="Cyt_P450"/>
</dbReference>
<protein>
    <submittedName>
        <fullName evidence="3">Cytochrome P450</fullName>
    </submittedName>
</protein>
<dbReference type="CDD" id="cd11033">
    <property type="entry name" value="CYP142-like"/>
    <property type="match status" value="1"/>
</dbReference>
<organism evidence="3 4">
    <name type="scientific">Kitasatospora misakiensis</name>
    <dbReference type="NCBI Taxonomy" id="67330"/>
    <lineage>
        <taxon>Bacteria</taxon>
        <taxon>Bacillati</taxon>
        <taxon>Actinomycetota</taxon>
        <taxon>Actinomycetes</taxon>
        <taxon>Kitasatosporales</taxon>
        <taxon>Streptomycetaceae</taxon>
        <taxon>Kitasatospora</taxon>
    </lineage>
</organism>
<dbReference type="Pfam" id="PF00067">
    <property type="entry name" value="p450"/>
    <property type="match status" value="1"/>
</dbReference>
<dbReference type="PROSITE" id="PS00086">
    <property type="entry name" value="CYTOCHROME_P450"/>
    <property type="match status" value="1"/>
</dbReference>
<gene>
    <name evidence="3" type="ORF">ACFP3U_16490</name>
</gene>
<dbReference type="PRINTS" id="PR00359">
    <property type="entry name" value="BP450"/>
</dbReference>
<dbReference type="RefSeq" id="WP_380226274.1">
    <property type="nucleotide sequence ID" value="NZ_JBHSOF010000018.1"/>
</dbReference>
<dbReference type="EMBL" id="JBHSOF010000018">
    <property type="protein sequence ID" value="MFC5664578.1"/>
    <property type="molecule type" value="Genomic_DNA"/>
</dbReference>
<evidence type="ECO:0000256" key="2">
    <source>
        <dbReference type="RuleBase" id="RU000461"/>
    </source>
</evidence>
<reference evidence="4" key="1">
    <citation type="journal article" date="2019" name="Int. J. Syst. Evol. Microbiol.">
        <title>The Global Catalogue of Microorganisms (GCM) 10K type strain sequencing project: providing services to taxonomists for standard genome sequencing and annotation.</title>
        <authorList>
            <consortium name="The Broad Institute Genomics Platform"/>
            <consortium name="The Broad Institute Genome Sequencing Center for Infectious Disease"/>
            <person name="Wu L."/>
            <person name="Ma J."/>
        </authorList>
    </citation>
    <scope>NUCLEOTIDE SEQUENCE [LARGE SCALE GENOMIC DNA]</scope>
    <source>
        <strain evidence="4">CGMCC 4.1437</strain>
    </source>
</reference>